<comment type="caution">
    <text evidence="1">The sequence shown here is derived from an EMBL/GenBank/DDBJ whole genome shotgun (WGS) entry which is preliminary data.</text>
</comment>
<evidence type="ECO:0000313" key="1">
    <source>
        <dbReference type="EMBL" id="PIR39931.1"/>
    </source>
</evidence>
<dbReference type="EMBL" id="PCXM01000045">
    <property type="protein sequence ID" value="PIR39931.1"/>
    <property type="molecule type" value="Genomic_DNA"/>
</dbReference>
<sequence length="332" mass="39811">MAKFDVFALVEGFPLDKTLVLNLKSWNKEMIFTPFSYEKLEDLKNNFEEIIKISNNRLPKNKIDQIRIKNQEVLEDLAYKNPLTLLTIKDIEKDRTMEEFIKEFKDELDYILKGMALIFFFPSRIKMAIFIRNSESVSFSFSTGKLHYEFLNGYNDKDEKYSFNPSQNEIIFLSKLSKVGAWRNKEFYENPGKDKVILPDIFRCISIFKENLRNHFDQMSSQMDGIRNFWTIFTILSNEYKIKKSKKKDRKSSTLKKVESLFKDYGMEEKFEEIKKSWETRSAWEHNRVLISVDERKDLYLKLENITRELIMNFVNRKDSEFSKQEKYNKND</sequence>
<gene>
    <name evidence="1" type="ORF">COV33_02550</name>
</gene>
<dbReference type="AlphaFoldDB" id="A0A2H0R086"/>
<accession>A0A2H0R086</accession>
<protein>
    <submittedName>
        <fullName evidence="1">Uncharacterized protein</fullName>
    </submittedName>
</protein>
<name>A0A2H0R086_9BACT</name>
<reference evidence="1 2" key="1">
    <citation type="submission" date="2017-09" db="EMBL/GenBank/DDBJ databases">
        <title>Depth-based differentiation of microbial function through sediment-hosted aquifers and enrichment of novel symbionts in the deep terrestrial subsurface.</title>
        <authorList>
            <person name="Probst A.J."/>
            <person name="Ladd B."/>
            <person name="Jarett J.K."/>
            <person name="Geller-Mcgrath D.E."/>
            <person name="Sieber C.M."/>
            <person name="Emerson J.B."/>
            <person name="Anantharaman K."/>
            <person name="Thomas B.C."/>
            <person name="Malmstrom R."/>
            <person name="Stieglmeier M."/>
            <person name="Klingl A."/>
            <person name="Woyke T."/>
            <person name="Ryan C.M."/>
            <person name="Banfield J.F."/>
        </authorList>
    </citation>
    <scope>NUCLEOTIDE SEQUENCE [LARGE SCALE GENOMIC DNA]</scope>
    <source>
        <strain evidence="1">CG10_big_fil_rev_8_21_14_0_10_34_34</strain>
    </source>
</reference>
<organism evidence="1 2">
    <name type="scientific">Candidatus Zambryskibacteria bacterium CG10_big_fil_rev_8_21_14_0_10_34_34</name>
    <dbReference type="NCBI Taxonomy" id="1975114"/>
    <lineage>
        <taxon>Bacteria</taxon>
        <taxon>Candidatus Zambryskiibacteriota</taxon>
    </lineage>
</organism>
<dbReference type="Proteomes" id="UP000230828">
    <property type="component" value="Unassembled WGS sequence"/>
</dbReference>
<proteinExistence type="predicted"/>
<evidence type="ECO:0000313" key="2">
    <source>
        <dbReference type="Proteomes" id="UP000230828"/>
    </source>
</evidence>